<keyword evidence="7" id="KW-0677">Repeat</keyword>
<dbReference type="FunFam" id="1.10.1520.10:FF:000008">
    <property type="entry name" value="Dicer-like 104"/>
    <property type="match status" value="1"/>
</dbReference>
<feature type="domain" description="Helicase C-terminal" evidence="26">
    <location>
        <begin position="401"/>
        <end position="553"/>
    </location>
</feature>
<feature type="compositionally biased region" description="Low complexity" evidence="21">
    <location>
        <begin position="23"/>
        <end position="39"/>
    </location>
</feature>
<dbReference type="InterPro" id="IPR000999">
    <property type="entry name" value="RNase_III_dom"/>
</dbReference>
<evidence type="ECO:0000256" key="6">
    <source>
        <dbReference type="ARBA" id="ARBA00022723"/>
    </source>
</evidence>
<dbReference type="FunFam" id="3.40.50.300:FF:000420">
    <property type="entry name" value="Endoribonuclease dicer-like 1"/>
    <property type="match status" value="1"/>
</dbReference>
<comment type="subunit">
    <text evidence="4">May interact with ARGONAUTE1 or PINHEAD through their common PAZ domains.</text>
</comment>
<keyword evidence="29" id="KW-1185">Reference proteome</keyword>
<dbReference type="SUPFAM" id="SSF54768">
    <property type="entry name" value="dsRNA-binding domain-like"/>
    <property type="match status" value="1"/>
</dbReference>
<dbReference type="SMART" id="SM00535">
    <property type="entry name" value="RIBOc"/>
    <property type="match status" value="2"/>
</dbReference>
<dbReference type="PANTHER" id="PTHR14950:SF46">
    <property type="entry name" value="ENDORIBONUCLEASE DICER HOMOLOG 3"/>
    <property type="match status" value="1"/>
</dbReference>
<comment type="subcellular location">
    <subcellularLocation>
        <location evidence="3">Nucleus</location>
    </subcellularLocation>
</comment>
<dbReference type="SMART" id="SM00487">
    <property type="entry name" value="DEXDc"/>
    <property type="match status" value="1"/>
</dbReference>
<gene>
    <name evidence="28" type="ORF">TRITD_3Bv1G228800</name>
</gene>
<keyword evidence="17" id="KW-0539">Nucleus</keyword>
<evidence type="ECO:0000256" key="14">
    <source>
        <dbReference type="ARBA" id="ARBA00022884"/>
    </source>
</evidence>
<dbReference type="Gene3D" id="2.170.260.10">
    <property type="entry name" value="paz domain"/>
    <property type="match status" value="1"/>
</dbReference>
<evidence type="ECO:0000256" key="21">
    <source>
        <dbReference type="SAM" id="MobiDB-lite"/>
    </source>
</evidence>
<dbReference type="InterPro" id="IPR036085">
    <property type="entry name" value="PAZ_dom_sf"/>
</dbReference>
<dbReference type="PANTHER" id="PTHR14950">
    <property type="entry name" value="DICER-RELATED"/>
    <property type="match status" value="1"/>
</dbReference>
<feature type="region of interest" description="Disordered" evidence="21">
    <location>
        <begin position="1"/>
        <end position="69"/>
    </location>
</feature>
<name>A0A9R1QTG7_TRITD</name>
<evidence type="ECO:0000256" key="20">
    <source>
        <dbReference type="PROSITE-ProRule" id="PRU00657"/>
    </source>
</evidence>
<keyword evidence="8" id="KW-0547">Nucleotide-binding</keyword>
<keyword evidence="15" id="KW-0943">RNA-mediated gene silencing</keyword>
<evidence type="ECO:0000256" key="17">
    <source>
        <dbReference type="ARBA" id="ARBA00023242"/>
    </source>
</evidence>
<dbReference type="InterPro" id="IPR014001">
    <property type="entry name" value="Helicase_ATP-bd"/>
</dbReference>
<dbReference type="FunFam" id="3.30.160.380:FF:000001">
    <property type="entry name" value="Endoribonuclease dicer-like 1"/>
    <property type="match status" value="1"/>
</dbReference>
<feature type="domain" description="Helicase ATP-binding" evidence="25">
    <location>
        <begin position="79"/>
        <end position="254"/>
    </location>
</feature>
<reference evidence="28 29" key="1">
    <citation type="submission" date="2017-09" db="EMBL/GenBank/DDBJ databases">
        <authorList>
            <consortium name="International Durum Wheat Genome Sequencing Consortium (IDWGSC)"/>
            <person name="Milanesi L."/>
        </authorList>
    </citation>
    <scope>NUCLEOTIDE SEQUENCE [LARGE SCALE GENOMIC DNA]</scope>
    <source>
        <strain evidence="29">cv. Svevo</strain>
    </source>
</reference>
<dbReference type="GO" id="GO:0004386">
    <property type="term" value="F:helicase activity"/>
    <property type="evidence" value="ECO:0007669"/>
    <property type="project" value="UniProtKB-KW"/>
</dbReference>
<dbReference type="Gene3D" id="3.40.50.300">
    <property type="entry name" value="P-loop containing nucleotide triphosphate hydrolases"/>
    <property type="match status" value="2"/>
</dbReference>
<feature type="domain" description="RNase III" evidence="23">
    <location>
        <begin position="1235"/>
        <end position="1383"/>
    </location>
</feature>
<evidence type="ECO:0000259" key="27">
    <source>
        <dbReference type="PROSITE" id="PS51327"/>
    </source>
</evidence>
<evidence type="ECO:0000256" key="15">
    <source>
        <dbReference type="ARBA" id="ARBA00023158"/>
    </source>
</evidence>
<keyword evidence="16" id="KW-0464">Manganese</keyword>
<protein>
    <submittedName>
        <fullName evidence="28">Uncharacterized protein</fullName>
    </submittedName>
</protein>
<dbReference type="SUPFAM" id="SSF101690">
    <property type="entry name" value="PAZ domain"/>
    <property type="match status" value="1"/>
</dbReference>
<dbReference type="Gene3D" id="3.30.160.380">
    <property type="entry name" value="Dicer dimerisation domain"/>
    <property type="match status" value="1"/>
</dbReference>
<evidence type="ECO:0000256" key="8">
    <source>
        <dbReference type="ARBA" id="ARBA00022741"/>
    </source>
</evidence>
<keyword evidence="9" id="KW-0255">Endonuclease</keyword>
<keyword evidence="13" id="KW-0460">Magnesium</keyword>
<dbReference type="PROSITE" id="PS50821">
    <property type="entry name" value="PAZ"/>
    <property type="match status" value="1"/>
</dbReference>
<keyword evidence="5" id="KW-0540">Nuclease</keyword>
<evidence type="ECO:0000259" key="22">
    <source>
        <dbReference type="PROSITE" id="PS50137"/>
    </source>
</evidence>
<accession>A0A9R1QTG7</accession>
<dbReference type="CDD" id="cd18034">
    <property type="entry name" value="DEXHc_dicer"/>
    <property type="match status" value="1"/>
</dbReference>
<dbReference type="SMART" id="SM00490">
    <property type="entry name" value="HELICc"/>
    <property type="match status" value="1"/>
</dbReference>
<evidence type="ECO:0000256" key="9">
    <source>
        <dbReference type="ARBA" id="ARBA00022759"/>
    </source>
</evidence>
<keyword evidence="10" id="KW-0378">Hydrolase</keyword>
<feature type="region of interest" description="Disordered" evidence="21">
    <location>
        <begin position="969"/>
        <end position="992"/>
    </location>
</feature>
<dbReference type="FunFam" id="3.40.50.300:FF:000705">
    <property type="entry name" value="Endoribonuclease dicer-like protein"/>
    <property type="match status" value="1"/>
</dbReference>
<dbReference type="GO" id="GO:0046872">
    <property type="term" value="F:metal ion binding"/>
    <property type="evidence" value="ECO:0007669"/>
    <property type="project" value="UniProtKB-KW"/>
</dbReference>
<feature type="compositionally biased region" description="Basic and acidic residues" evidence="21">
    <location>
        <begin position="972"/>
        <end position="985"/>
    </location>
</feature>
<dbReference type="SUPFAM" id="SSF69065">
    <property type="entry name" value="RNase III domain-like"/>
    <property type="match status" value="2"/>
</dbReference>
<dbReference type="InterPro" id="IPR014720">
    <property type="entry name" value="dsRBD_dom"/>
</dbReference>
<keyword evidence="6" id="KW-0479">Metal-binding</keyword>
<dbReference type="InterPro" id="IPR011545">
    <property type="entry name" value="DEAD/DEAH_box_helicase_dom"/>
</dbReference>
<keyword evidence="11" id="KW-0347">Helicase</keyword>
<dbReference type="GO" id="GO:0004525">
    <property type="term" value="F:ribonuclease III activity"/>
    <property type="evidence" value="ECO:0007669"/>
    <property type="project" value="InterPro"/>
</dbReference>
<dbReference type="PROSITE" id="PS51327">
    <property type="entry name" value="DICER_DSRBF"/>
    <property type="match status" value="1"/>
</dbReference>
<evidence type="ECO:0000256" key="10">
    <source>
        <dbReference type="ARBA" id="ARBA00022801"/>
    </source>
</evidence>
<feature type="domain" description="RNase III" evidence="23">
    <location>
        <begin position="1032"/>
        <end position="1195"/>
    </location>
</feature>
<dbReference type="EMBL" id="LT934116">
    <property type="protein sequence ID" value="VAH83281.1"/>
    <property type="molecule type" value="Genomic_DNA"/>
</dbReference>
<dbReference type="Gene3D" id="1.10.1520.10">
    <property type="entry name" value="Ribonuclease III domain"/>
    <property type="match status" value="2"/>
</dbReference>
<dbReference type="InterPro" id="IPR001650">
    <property type="entry name" value="Helicase_C-like"/>
</dbReference>
<evidence type="ECO:0000256" key="5">
    <source>
        <dbReference type="ARBA" id="ARBA00022722"/>
    </source>
</evidence>
<dbReference type="GO" id="GO:0005737">
    <property type="term" value="C:cytoplasm"/>
    <property type="evidence" value="ECO:0007669"/>
    <property type="project" value="TreeGrafter"/>
</dbReference>
<evidence type="ECO:0000256" key="12">
    <source>
        <dbReference type="ARBA" id="ARBA00022840"/>
    </source>
</evidence>
<dbReference type="InterPro" id="IPR005034">
    <property type="entry name" value="Dicer_dimerisation"/>
</dbReference>
<dbReference type="PROSITE" id="PS51194">
    <property type="entry name" value="HELICASE_CTER"/>
    <property type="match status" value="1"/>
</dbReference>
<sequence>MAEAEAESAPGRGGGGAGEDAMDAAGPAPAAEVAPVPDVNMNPLKRPSESCAQGDEANGQKRQKTESQVFTPRRYQLDVFEVAKARNTIAMLDTGAGKTMIAVMLMKEFGEKIDKSNNNGKIIFLAPTVQLVTQQCEVIKTHTDFEVELYCGASGVDHWTPQRWKEKVSKSQVMVMIPDVLLSALGKAFLSLDMVSLMIFDECHRATGKHPYSRIMKDYYHQSDHKPKVFGMTASPVIRKGVSSNLDCEVQFTELEKLLNAKYDALITTLQNKPNYQNKESDEIAKESRRRLSNSSAKILYCIDDIGLLCASEATKIYIERGQRKGWLKKASDATNIQSVANSSFLLAEISALHLKFFEDMSRIIDKHLQQGSDVLLNSESGCVEAIKTGYISPKLYELIQIFRSFSNCDHVRCLIFVDRKITARAMERTMKKIGHLSHFTFSSLTGGSSSVDALTPKMQKDTLDSFRSGKVNLLFTTDVAEEGIDVTDCSCVIRYDLPKTTRSYMQSRGRARQKDSQYILMIERENVKQNNLISAILRSEKSMVETALNRDSEDLLPGFFPVEEKNEYLVGTTGAKVTAGSSVSVIAQYCDKLPGDKYDTTKPLFEFTNHGDGFVCTLTLPSSDMLPPLVGPKARSKKKAKQLVCLDACKQLHQLGVLTDSLCLSVEEPPLESVNKTDVLTSLAGVGTTKRKELHGTTRVCGLSGTWASERTAVKLQGYRMKFLCDQVGQKYSDFVLLIDKTIAHEAANLDIDLFLHDKMVKASVSPCGLFELDVQQMEQAKLFQALLFNGLFGKLFTGSKSSDVPREFILNKDDTVIWNNPNMYLILPMDPTVESHDISEINWRVIDEAATAVKLLRKIYSEEKMNIQGILDFDQNDEDLIHLANTSCETHFLRNVVVLAVHTGKIYTALHVADLSANSTFDGVSDEKGTEFHTFAEYFEKKYGIVLRHPSQPLLVLKPSHRPHNILSSKLRDEGNGEKKKGGTSDITKANNRVHMPPELLIPLNFSDDILRTFYLFPSLMHRIETLMLASQLKSEISYDDSNVSSFLILEAITTLRCSEDFSMERLELLGDSVLKYVVSCHLFLKFPNMDEGQLTSSRVDIICNAALYGFGIEHKIQGYIRDAAFDPRRWLAPGQLSIHPVPCNCRVNSEVVTEDINVKVGQLCDKGHRWMCSKTISDCVEAIIGAYYVEGGLRAAMAVLKWLGINVEVEEELIGQFLSASVQTYLPKNDVIEKVEAKLGYAFLMKGLLLEALTHPSLQESAEGYSYERLEFLGDAVLDILLTQHLFYSHKDTDEGELTDLRSASVNNENFAQLAVKHKLYQFLQHSSGKLPENITEYVDSLENPSTDKLNLLSDAALRGPKVLGDVVESIAGAILIDRKLDLEVVWGIFKPLLSPIVTPEKLELPPFRELLEWCNKSGYFLGIKCTDGDKIEATLDVQLKETFLVRQGCGKSKKDAKAHAASMLLKDLEDEGLLVPKNASNTQQFQDHRNIFDAMDIQLSTPTRGKGSAGSKIAASLDKPVDWAVRMSKGGPRAGLYEFCKKLQWPAPNFDCAKVEQSTPTPQGQGFTFASTIKLHIPNSDVISLTGDCFADKKSAMDSAALLMLYELQRRGRLQVQEVHVS</sequence>
<feature type="domain" description="PAZ" evidence="24">
    <location>
        <begin position="881"/>
        <end position="1007"/>
    </location>
</feature>
<evidence type="ECO:0000256" key="13">
    <source>
        <dbReference type="ARBA" id="ARBA00022842"/>
    </source>
</evidence>
<dbReference type="InterPro" id="IPR027417">
    <property type="entry name" value="P-loop_NTPase"/>
</dbReference>
<proteinExistence type="inferred from homology"/>
<dbReference type="Proteomes" id="UP000324705">
    <property type="component" value="Chromosome 3B"/>
</dbReference>
<dbReference type="Pfam" id="PF00271">
    <property type="entry name" value="Helicase_C"/>
    <property type="match status" value="1"/>
</dbReference>
<dbReference type="FunFam" id="2.170.260.10:FF:000004">
    <property type="entry name" value="Dicer-like 104"/>
    <property type="match status" value="1"/>
</dbReference>
<dbReference type="CDD" id="cd18802">
    <property type="entry name" value="SF2_C_dicer"/>
    <property type="match status" value="1"/>
</dbReference>
<dbReference type="Pfam" id="PF03368">
    <property type="entry name" value="Dicer_dimer"/>
    <property type="match status" value="1"/>
</dbReference>
<evidence type="ECO:0000256" key="2">
    <source>
        <dbReference type="ARBA" id="ARBA00001946"/>
    </source>
</evidence>
<dbReference type="InterPro" id="IPR038248">
    <property type="entry name" value="Dicer_dimer_sf"/>
</dbReference>
<evidence type="ECO:0000313" key="29">
    <source>
        <dbReference type="Proteomes" id="UP000324705"/>
    </source>
</evidence>
<dbReference type="PROSITE" id="PS51192">
    <property type="entry name" value="HELICASE_ATP_BIND_1"/>
    <property type="match status" value="1"/>
</dbReference>
<comment type="function">
    <text evidence="19">Probably involved in the RNA silencing pathway. May cleave double-stranded RNA to produce short 21-24 nucleotides (nt) RNAs which target the selective destruction of complementary RNAs.</text>
</comment>
<comment type="cofactor">
    <cofactor evidence="1">
        <name>Mn(2+)</name>
        <dbReference type="ChEBI" id="CHEBI:29035"/>
    </cofactor>
</comment>
<dbReference type="GO" id="GO:0003723">
    <property type="term" value="F:RNA binding"/>
    <property type="evidence" value="ECO:0007669"/>
    <property type="project" value="UniProtKB-UniRule"/>
</dbReference>
<evidence type="ECO:0000256" key="3">
    <source>
        <dbReference type="ARBA" id="ARBA00004123"/>
    </source>
</evidence>
<dbReference type="Pfam" id="PF00636">
    <property type="entry name" value="Ribonuclease_3"/>
    <property type="match status" value="2"/>
</dbReference>
<dbReference type="SMART" id="SM00358">
    <property type="entry name" value="DSRM"/>
    <property type="match status" value="3"/>
</dbReference>
<evidence type="ECO:0000256" key="1">
    <source>
        <dbReference type="ARBA" id="ARBA00001936"/>
    </source>
</evidence>
<dbReference type="Gene3D" id="3.30.160.20">
    <property type="match status" value="2"/>
</dbReference>
<keyword evidence="12" id="KW-0067">ATP-binding</keyword>
<comment type="similarity">
    <text evidence="18 20">Belongs to the helicase family. Dicer subfamily.</text>
</comment>
<comment type="cofactor">
    <cofactor evidence="2">
        <name>Mg(2+)</name>
        <dbReference type="ChEBI" id="CHEBI:18420"/>
    </cofactor>
</comment>
<evidence type="ECO:0000256" key="16">
    <source>
        <dbReference type="ARBA" id="ARBA00023211"/>
    </source>
</evidence>
<evidence type="ECO:0000256" key="11">
    <source>
        <dbReference type="ARBA" id="ARBA00022806"/>
    </source>
</evidence>
<dbReference type="Pfam" id="PF02170">
    <property type="entry name" value="PAZ"/>
    <property type="match status" value="1"/>
</dbReference>
<dbReference type="SUPFAM" id="SSF52540">
    <property type="entry name" value="P-loop containing nucleoside triphosphate hydrolases"/>
    <property type="match status" value="1"/>
</dbReference>
<evidence type="ECO:0000256" key="19">
    <source>
        <dbReference type="ARBA" id="ARBA00056187"/>
    </source>
</evidence>
<dbReference type="PROSITE" id="PS00517">
    <property type="entry name" value="RNASE_3_1"/>
    <property type="match status" value="1"/>
</dbReference>
<evidence type="ECO:0000313" key="28">
    <source>
        <dbReference type="EMBL" id="VAH83281.1"/>
    </source>
</evidence>
<evidence type="ECO:0000259" key="24">
    <source>
        <dbReference type="PROSITE" id="PS50821"/>
    </source>
</evidence>
<dbReference type="GO" id="GO:0005634">
    <property type="term" value="C:nucleus"/>
    <property type="evidence" value="ECO:0007669"/>
    <property type="project" value="UniProtKB-SubCell"/>
</dbReference>
<feature type="domain" description="Dicer dsRNA-binding fold" evidence="27">
    <location>
        <begin position="583"/>
        <end position="673"/>
    </location>
</feature>
<feature type="domain" description="DRBM" evidence="22">
    <location>
        <begin position="1446"/>
        <end position="1474"/>
    </location>
</feature>
<keyword evidence="14 20" id="KW-0694">RNA-binding</keyword>
<dbReference type="InterPro" id="IPR003100">
    <property type="entry name" value="PAZ_dom"/>
</dbReference>
<dbReference type="CDD" id="cd00593">
    <property type="entry name" value="RIBOc"/>
    <property type="match status" value="2"/>
</dbReference>
<evidence type="ECO:0000259" key="26">
    <source>
        <dbReference type="PROSITE" id="PS51194"/>
    </source>
</evidence>
<organism evidence="28 29">
    <name type="scientific">Triticum turgidum subsp. durum</name>
    <name type="common">Durum wheat</name>
    <name type="synonym">Triticum durum</name>
    <dbReference type="NCBI Taxonomy" id="4567"/>
    <lineage>
        <taxon>Eukaryota</taxon>
        <taxon>Viridiplantae</taxon>
        <taxon>Streptophyta</taxon>
        <taxon>Embryophyta</taxon>
        <taxon>Tracheophyta</taxon>
        <taxon>Spermatophyta</taxon>
        <taxon>Magnoliopsida</taxon>
        <taxon>Liliopsida</taxon>
        <taxon>Poales</taxon>
        <taxon>Poaceae</taxon>
        <taxon>BOP clade</taxon>
        <taxon>Pooideae</taxon>
        <taxon>Triticodae</taxon>
        <taxon>Triticeae</taxon>
        <taxon>Triticinae</taxon>
        <taxon>Triticum</taxon>
    </lineage>
</organism>
<dbReference type="GO" id="GO:0010267">
    <property type="term" value="P:ta-siRNA processing"/>
    <property type="evidence" value="ECO:0007669"/>
    <property type="project" value="UniProtKB-ARBA"/>
</dbReference>
<dbReference type="PROSITE" id="PS50142">
    <property type="entry name" value="RNASE_3_2"/>
    <property type="match status" value="2"/>
</dbReference>
<dbReference type="GO" id="GO:0005524">
    <property type="term" value="F:ATP binding"/>
    <property type="evidence" value="ECO:0007669"/>
    <property type="project" value="UniProtKB-KW"/>
</dbReference>
<evidence type="ECO:0000256" key="7">
    <source>
        <dbReference type="ARBA" id="ARBA00022737"/>
    </source>
</evidence>
<dbReference type="Gramene" id="TRITD3Bv1G228800.6">
    <property type="protein sequence ID" value="TRITD3Bv1G228800.6"/>
    <property type="gene ID" value="TRITD3Bv1G228800"/>
</dbReference>
<dbReference type="Pfam" id="PF00270">
    <property type="entry name" value="DEAD"/>
    <property type="match status" value="1"/>
</dbReference>
<dbReference type="PROSITE" id="PS50137">
    <property type="entry name" value="DS_RBD"/>
    <property type="match status" value="1"/>
</dbReference>
<dbReference type="InterPro" id="IPR036389">
    <property type="entry name" value="RNase_III_sf"/>
</dbReference>
<evidence type="ECO:0000259" key="25">
    <source>
        <dbReference type="PROSITE" id="PS51192"/>
    </source>
</evidence>
<evidence type="ECO:0000256" key="4">
    <source>
        <dbReference type="ARBA" id="ARBA00011499"/>
    </source>
</evidence>
<dbReference type="SMART" id="SM00949">
    <property type="entry name" value="PAZ"/>
    <property type="match status" value="1"/>
</dbReference>
<evidence type="ECO:0000259" key="23">
    <source>
        <dbReference type="PROSITE" id="PS50142"/>
    </source>
</evidence>
<evidence type="ECO:0000256" key="18">
    <source>
        <dbReference type="ARBA" id="ARBA00035116"/>
    </source>
</evidence>
<dbReference type="FunFam" id="1.10.1520.10:FF:000004">
    <property type="entry name" value="Endoribonuclease dicer-like 1"/>
    <property type="match status" value="1"/>
</dbReference>